<evidence type="ECO:0000256" key="1">
    <source>
        <dbReference type="ARBA" id="ARBA00001947"/>
    </source>
</evidence>
<accession>A0A0B4XPV5</accession>
<sequence>MSVAPFELGNVSVAPGRRAIVEMPAAQLYTQTPLNIPVHVVHGREPGPVLLVCAAIHGDELNGVEIIRRLLRLSALKKLRGTLIAVPVVNVFGFIHKSRYLPDRRDLNRCFPGSETGSLGARMAWLFKTQILDRATHAIDLHTGAVYRSNLPQIRANLASPDTAAMANAFGVPVVLNSVLRDGTLREVAEAQNIPVITYEAGEALRFEEACIRVGVRGITNVMRHLNMLAERRSPHAPVTPAVAGSSTWVRAERDGVFRSLVTLGQRIKKDQLLGRISSPFTSDEIEVRAPCAGLLVGRDNLPLVNEGEALFHIARFEEVKEVAQQVEAFTADILEAPPSIEGDGPIAP</sequence>
<keyword evidence="4" id="KW-0862">Zinc</keyword>
<dbReference type="Proteomes" id="UP000006764">
    <property type="component" value="Chromosome"/>
</dbReference>
<dbReference type="SUPFAM" id="SSF53187">
    <property type="entry name" value="Zn-dependent exopeptidases"/>
    <property type="match status" value="1"/>
</dbReference>
<dbReference type="OrthoDB" id="9782876at2"/>
<dbReference type="PIRSF" id="PIRSF039012">
    <property type="entry name" value="ASP"/>
    <property type="match status" value="1"/>
</dbReference>
<dbReference type="KEGG" id="apac:S7S_11915"/>
<keyword evidence="3" id="KW-0378">Hydrolase</keyword>
<evidence type="ECO:0000313" key="7">
    <source>
        <dbReference type="Proteomes" id="UP000006764"/>
    </source>
</evidence>
<dbReference type="CDD" id="cd06251">
    <property type="entry name" value="M14_ASTE_ASPA-like"/>
    <property type="match status" value="1"/>
</dbReference>
<comment type="cofactor">
    <cofactor evidence="1">
        <name>Zn(2+)</name>
        <dbReference type="ChEBI" id="CHEBI:29105"/>
    </cofactor>
</comment>
<dbReference type="Gene3D" id="3.40.630.10">
    <property type="entry name" value="Zn peptidases"/>
    <property type="match status" value="1"/>
</dbReference>
<feature type="domain" description="Succinylglutamate desuccinylase/Aspartoacylase catalytic" evidence="5">
    <location>
        <begin position="46"/>
        <end position="226"/>
    </location>
</feature>
<dbReference type="GO" id="GO:0016811">
    <property type="term" value="F:hydrolase activity, acting on carbon-nitrogen (but not peptide) bonds, in linear amides"/>
    <property type="evidence" value="ECO:0007669"/>
    <property type="project" value="InterPro"/>
</dbReference>
<dbReference type="AlphaFoldDB" id="A0A0B4XPV5"/>
<protein>
    <submittedName>
        <fullName evidence="6">Succinylglutamate desuccinylase / Aspartoacylase family protein</fullName>
    </submittedName>
</protein>
<dbReference type="GO" id="GO:0046872">
    <property type="term" value="F:metal ion binding"/>
    <property type="evidence" value="ECO:0007669"/>
    <property type="project" value="UniProtKB-KW"/>
</dbReference>
<name>A0A0B4XPV5_9GAMM</name>
<evidence type="ECO:0000259" key="5">
    <source>
        <dbReference type="Pfam" id="PF24827"/>
    </source>
</evidence>
<dbReference type="EMBL" id="CP004387">
    <property type="protein sequence ID" value="AJD48795.1"/>
    <property type="molecule type" value="Genomic_DNA"/>
</dbReference>
<keyword evidence="2" id="KW-0479">Metal-binding</keyword>
<keyword evidence="7" id="KW-1185">Reference proteome</keyword>
<dbReference type="RefSeq" id="WP_008736833.1">
    <property type="nucleotide sequence ID" value="NZ_CP004387.1"/>
</dbReference>
<dbReference type="PANTHER" id="PTHR37326:SF2">
    <property type="entry name" value="SUCCINYLGLUTAMATE DESUCCINYLASE_ASPARTOACYLASE FAMILY PROTEIN"/>
    <property type="match status" value="1"/>
</dbReference>
<evidence type="ECO:0000313" key="6">
    <source>
        <dbReference type="EMBL" id="AJD48795.1"/>
    </source>
</evidence>
<evidence type="ECO:0000256" key="4">
    <source>
        <dbReference type="ARBA" id="ARBA00022833"/>
    </source>
</evidence>
<reference evidence="6 7" key="1">
    <citation type="journal article" date="2012" name="J. Bacteriol.">
        <title>Genome sequence of an alkane-degrading bacterium, Alcanivorax pacificus type strain W11-5, isolated from deep sea sediment.</title>
        <authorList>
            <person name="Lai Q."/>
            <person name="Shao Z."/>
        </authorList>
    </citation>
    <scope>NUCLEOTIDE SEQUENCE [LARGE SCALE GENOMIC DNA]</scope>
    <source>
        <strain evidence="6 7">W11-5</strain>
    </source>
</reference>
<organism evidence="6 7">
    <name type="scientific">Isoalcanivorax pacificus W11-5</name>
    <dbReference type="NCBI Taxonomy" id="391936"/>
    <lineage>
        <taxon>Bacteria</taxon>
        <taxon>Pseudomonadati</taxon>
        <taxon>Pseudomonadota</taxon>
        <taxon>Gammaproteobacteria</taxon>
        <taxon>Oceanospirillales</taxon>
        <taxon>Alcanivoracaceae</taxon>
        <taxon>Isoalcanivorax</taxon>
    </lineage>
</organism>
<dbReference type="InterPro" id="IPR043795">
    <property type="entry name" value="N-alpha-Ac-DABA-like"/>
</dbReference>
<dbReference type="GO" id="GO:0016788">
    <property type="term" value="F:hydrolase activity, acting on ester bonds"/>
    <property type="evidence" value="ECO:0007669"/>
    <property type="project" value="InterPro"/>
</dbReference>
<evidence type="ECO:0000256" key="2">
    <source>
        <dbReference type="ARBA" id="ARBA00022723"/>
    </source>
</evidence>
<evidence type="ECO:0000256" key="3">
    <source>
        <dbReference type="ARBA" id="ARBA00022801"/>
    </source>
</evidence>
<dbReference type="STRING" id="391936.S7S_11915"/>
<dbReference type="PANTHER" id="PTHR37326">
    <property type="entry name" value="BLL3975 PROTEIN"/>
    <property type="match status" value="1"/>
</dbReference>
<dbReference type="Pfam" id="PF24827">
    <property type="entry name" value="AstE_AspA_cat"/>
    <property type="match status" value="1"/>
</dbReference>
<gene>
    <name evidence="6" type="ORF">S7S_11915</name>
</gene>
<dbReference type="HOGENOM" id="CLU_035605_0_1_6"/>
<dbReference type="InterPro" id="IPR055438">
    <property type="entry name" value="AstE_AspA_cat"/>
</dbReference>
<dbReference type="InterPro" id="IPR053138">
    <property type="entry name" value="N-alpha-Ac-DABA_deacetylase"/>
</dbReference>
<proteinExistence type="predicted"/>